<dbReference type="RefSeq" id="WP_302108315.1">
    <property type="nucleotide sequence ID" value="NZ_JAUKTR010000001.1"/>
</dbReference>
<protein>
    <submittedName>
        <fullName evidence="2">Glycosyltransferase family 2 protein</fullName>
        <ecNumber evidence="2">2.4.-.-</ecNumber>
    </submittedName>
</protein>
<evidence type="ECO:0000313" key="2">
    <source>
        <dbReference type="EMBL" id="MDO1557884.1"/>
    </source>
</evidence>
<keyword evidence="2" id="KW-0328">Glycosyltransferase</keyword>
<dbReference type="SUPFAM" id="SSF53448">
    <property type="entry name" value="Nucleotide-diphospho-sugar transferases"/>
    <property type="match status" value="1"/>
</dbReference>
<comment type="caution">
    <text evidence="2">The sequence shown here is derived from an EMBL/GenBank/DDBJ whole genome shotgun (WGS) entry which is preliminary data.</text>
</comment>
<dbReference type="PANTHER" id="PTHR43179:SF11">
    <property type="entry name" value="GLYCOSYL TRANSFERASE"/>
    <property type="match status" value="1"/>
</dbReference>
<dbReference type="EMBL" id="JAUKTR010000001">
    <property type="protein sequence ID" value="MDO1557884.1"/>
    <property type="molecule type" value="Genomic_DNA"/>
</dbReference>
<accession>A0ABT8SIS4</accession>
<organism evidence="2 3">
    <name type="scientific">Peiella sedimenti</name>
    <dbReference type="NCBI Taxonomy" id="3061083"/>
    <lineage>
        <taxon>Bacteria</taxon>
        <taxon>Pseudomonadati</taxon>
        <taxon>Pseudomonadota</taxon>
        <taxon>Alphaproteobacteria</taxon>
        <taxon>Caulobacterales</taxon>
        <taxon>Caulobacteraceae</taxon>
        <taxon>Peiella</taxon>
    </lineage>
</organism>
<keyword evidence="3" id="KW-1185">Reference proteome</keyword>
<feature type="domain" description="Glycosyltransferase 2-like" evidence="1">
    <location>
        <begin position="4"/>
        <end position="169"/>
    </location>
</feature>
<dbReference type="PANTHER" id="PTHR43179">
    <property type="entry name" value="RHAMNOSYLTRANSFERASE WBBL"/>
    <property type="match status" value="1"/>
</dbReference>
<proteinExistence type="predicted"/>
<dbReference type="EC" id="2.4.-.-" evidence="2"/>
<reference evidence="2" key="1">
    <citation type="submission" date="2023-07" db="EMBL/GenBank/DDBJ databases">
        <title>Brevundimonas soil sp. nov., isolated from the soil of chemical plant.</title>
        <authorList>
            <person name="Wu N."/>
        </authorList>
    </citation>
    <scope>NUCLEOTIDE SEQUENCE</scope>
    <source>
        <strain evidence="2">XZ-24</strain>
    </source>
</reference>
<dbReference type="Gene3D" id="3.90.550.10">
    <property type="entry name" value="Spore Coat Polysaccharide Biosynthesis Protein SpsA, Chain A"/>
    <property type="match status" value="1"/>
</dbReference>
<keyword evidence="2" id="KW-0808">Transferase</keyword>
<dbReference type="GO" id="GO:0016757">
    <property type="term" value="F:glycosyltransferase activity"/>
    <property type="evidence" value="ECO:0007669"/>
    <property type="project" value="UniProtKB-KW"/>
</dbReference>
<dbReference type="InterPro" id="IPR001173">
    <property type="entry name" value="Glyco_trans_2-like"/>
</dbReference>
<dbReference type="CDD" id="cd04186">
    <property type="entry name" value="GT_2_like_c"/>
    <property type="match status" value="1"/>
</dbReference>
<dbReference type="Pfam" id="PF00535">
    <property type="entry name" value="Glycos_transf_2"/>
    <property type="match status" value="1"/>
</dbReference>
<evidence type="ECO:0000259" key="1">
    <source>
        <dbReference type="Pfam" id="PF00535"/>
    </source>
</evidence>
<sequence>MSVSVIIVAYESGAWLPRCLDTLRAQTVPHEVVLVDNASSDGAPQTAAMADTAIRLVEAGENLGFAGGNNLGAERAKGEWLALLNPDAFPEPDWLERLLQAAEAHPDVDCFTSLQIAEDDGRLLDGAGDALTLFGFPYRMGFRRTRPDRIAAGEVFAPCGAAMMIRTRTFRALGGFDARFFCYCEDMDLGWRLRLAGGRTRLVPNAVVHHVGSAMTGRGSAFSRRLGYRNRLWTFWKNASPGLFRLMAAPHLIATLLMLTADVARGRGGPAWQGLREGWRRRREFRAEAPRADSAPILRAMTWSPLKAIRRGLDVRV</sequence>
<evidence type="ECO:0000313" key="3">
    <source>
        <dbReference type="Proteomes" id="UP001169063"/>
    </source>
</evidence>
<dbReference type="InterPro" id="IPR029044">
    <property type="entry name" value="Nucleotide-diphossugar_trans"/>
</dbReference>
<name>A0ABT8SIS4_9CAUL</name>
<gene>
    <name evidence="2" type="ORF">Q0812_00400</name>
</gene>
<dbReference type="Proteomes" id="UP001169063">
    <property type="component" value="Unassembled WGS sequence"/>
</dbReference>